<organism evidence="1 2">
    <name type="scientific">Akkermansia muciniphila</name>
    <dbReference type="NCBI Taxonomy" id="239935"/>
    <lineage>
        <taxon>Bacteria</taxon>
        <taxon>Pseudomonadati</taxon>
        <taxon>Verrucomicrobiota</taxon>
        <taxon>Verrucomicrobiia</taxon>
        <taxon>Verrucomicrobiales</taxon>
        <taxon>Akkermansiaceae</taxon>
        <taxon>Akkermansia</taxon>
    </lineage>
</organism>
<dbReference type="AlphaFoldDB" id="A0A2N8HE46"/>
<dbReference type="Proteomes" id="UP000236000">
    <property type="component" value="Unassembled WGS sequence"/>
</dbReference>
<gene>
    <name evidence="1" type="ORF">CXU22_06170</name>
</gene>
<accession>A0A2N8HE46</accession>
<evidence type="ECO:0000313" key="1">
    <source>
        <dbReference type="EMBL" id="PNC18213.1"/>
    </source>
</evidence>
<reference evidence="1 2" key="1">
    <citation type="journal article" date="2017" name="BMC Genomics">
        <title>Genome sequencing of 39 Akkermansia muciniphila isolates reveals its population structure, genomic and functional diverisity, and global distribution in mammalian gut microbiotas.</title>
        <authorList>
            <person name="Guo X."/>
            <person name="Li S."/>
            <person name="Zhang J."/>
            <person name="Wu F."/>
            <person name="Li X."/>
            <person name="Wu D."/>
            <person name="Zhang M."/>
            <person name="Ou Z."/>
            <person name="Jie Z."/>
            <person name="Yan Q."/>
            <person name="Li P."/>
            <person name="Yi J."/>
            <person name="Peng Y."/>
        </authorList>
    </citation>
    <scope>NUCLEOTIDE SEQUENCE [LARGE SCALE GENOMIC DNA]</scope>
    <source>
        <strain evidence="1 2">GP24</strain>
    </source>
</reference>
<evidence type="ECO:0000313" key="2">
    <source>
        <dbReference type="Proteomes" id="UP000236000"/>
    </source>
</evidence>
<name>A0A2N8HE46_9BACT</name>
<comment type="caution">
    <text evidence="1">The sequence shown here is derived from an EMBL/GenBank/DDBJ whole genome shotgun (WGS) entry which is preliminary data.</text>
</comment>
<dbReference type="EMBL" id="PJKA01000010">
    <property type="protein sequence ID" value="PNC18213.1"/>
    <property type="molecule type" value="Genomic_DNA"/>
</dbReference>
<proteinExistence type="predicted"/>
<protein>
    <submittedName>
        <fullName evidence="1">Uncharacterized protein</fullName>
    </submittedName>
</protein>
<sequence length="93" mass="10665">MNNIFSSIIAIILFDNTLQNDIKNIRMASMQCDIPELLEKLSDEARLYLLKRMASRNLTLRQALLEIVIAISRERASVPERSTVVYPLQSTSR</sequence>